<dbReference type="PANTHER" id="PTHR45656">
    <property type="entry name" value="PROTEIN CBR-CLEC-78"/>
    <property type="match status" value="1"/>
</dbReference>
<dbReference type="SUPFAM" id="SSF57535">
    <property type="entry name" value="Complement control module/SCR domain"/>
    <property type="match status" value="3"/>
</dbReference>
<evidence type="ECO:0000256" key="2">
    <source>
        <dbReference type="ARBA" id="ARBA00022737"/>
    </source>
</evidence>
<feature type="disulfide bond" evidence="6">
    <location>
        <begin position="157"/>
        <end position="184"/>
    </location>
</feature>
<evidence type="ECO:0000256" key="7">
    <source>
        <dbReference type="SAM" id="SignalP"/>
    </source>
</evidence>
<dbReference type="InterPro" id="IPR035976">
    <property type="entry name" value="Sushi/SCR/CCP_sf"/>
</dbReference>
<accession>A0A8C2WS41</accession>
<evidence type="ECO:0000256" key="5">
    <source>
        <dbReference type="ARBA" id="ARBA00023180"/>
    </source>
</evidence>
<dbReference type="InterPro" id="IPR051277">
    <property type="entry name" value="SEZ6_CSMD_C4BPB_Regulators"/>
</dbReference>
<evidence type="ECO:0000256" key="6">
    <source>
        <dbReference type="PROSITE-ProRule" id="PRU00302"/>
    </source>
</evidence>
<evidence type="ECO:0000256" key="4">
    <source>
        <dbReference type="ARBA" id="ARBA00023157"/>
    </source>
</evidence>
<keyword evidence="3" id="KW-0472">Membrane</keyword>
<name>A0A8C2WS41_CYCLU</name>
<dbReference type="FunFam" id="2.10.70.10:FF:000011">
    <property type="entry name" value="CUB and sushi domain-containing protein 3 isoform A"/>
    <property type="match status" value="2"/>
</dbReference>
<dbReference type="GO" id="GO:0016020">
    <property type="term" value="C:membrane"/>
    <property type="evidence" value="ECO:0007669"/>
    <property type="project" value="UniProtKB-SubCell"/>
</dbReference>
<feature type="disulfide bond" evidence="6">
    <location>
        <begin position="96"/>
        <end position="123"/>
    </location>
</feature>
<dbReference type="SMART" id="SM00032">
    <property type="entry name" value="CCP"/>
    <property type="match status" value="3"/>
</dbReference>
<keyword evidence="10" id="KW-1185">Reference proteome</keyword>
<keyword evidence="5" id="KW-0325">Glycoprotein</keyword>
<comment type="subcellular location">
    <subcellularLocation>
        <location evidence="1">Membrane</location>
    </subcellularLocation>
</comment>
<feature type="chain" id="PRO_5034123440" description="Sushi domain-containing protein" evidence="7">
    <location>
        <begin position="21"/>
        <end position="214"/>
    </location>
</feature>
<dbReference type="CDD" id="cd00033">
    <property type="entry name" value="CCP"/>
    <property type="match status" value="2"/>
</dbReference>
<dbReference type="PANTHER" id="PTHR45656:SF3">
    <property type="entry name" value="CUB AND SUSHI DOMAIN-CONTAINING PROTEIN 1"/>
    <property type="match status" value="1"/>
</dbReference>
<feature type="domain" description="Sushi" evidence="8">
    <location>
        <begin position="128"/>
        <end position="186"/>
    </location>
</feature>
<dbReference type="Gene3D" id="2.10.70.10">
    <property type="entry name" value="Complement Module, domain 1"/>
    <property type="match status" value="3"/>
</dbReference>
<dbReference type="PROSITE" id="PS50923">
    <property type="entry name" value="SUSHI"/>
    <property type="match status" value="2"/>
</dbReference>
<evidence type="ECO:0000313" key="9">
    <source>
        <dbReference type="Ensembl" id="ENSCLMP00005007881.1"/>
    </source>
</evidence>
<keyword evidence="4 6" id="KW-1015">Disulfide bond</keyword>
<feature type="signal peptide" evidence="7">
    <location>
        <begin position="1"/>
        <end position="20"/>
    </location>
</feature>
<evidence type="ECO:0000313" key="10">
    <source>
        <dbReference type="Proteomes" id="UP000694565"/>
    </source>
</evidence>
<proteinExistence type="predicted"/>
<evidence type="ECO:0000256" key="1">
    <source>
        <dbReference type="ARBA" id="ARBA00004370"/>
    </source>
</evidence>
<dbReference type="GeneTree" id="ENSGT00940000155701"/>
<reference evidence="9" key="2">
    <citation type="submission" date="2025-09" db="UniProtKB">
        <authorList>
            <consortium name="Ensembl"/>
        </authorList>
    </citation>
    <scope>IDENTIFICATION</scope>
</reference>
<comment type="caution">
    <text evidence="6">Lacks conserved residue(s) required for the propagation of feature annotation.</text>
</comment>
<dbReference type="Pfam" id="PF00084">
    <property type="entry name" value="Sushi"/>
    <property type="match status" value="2"/>
</dbReference>
<organism evidence="9 10">
    <name type="scientific">Cyclopterus lumpus</name>
    <name type="common">Lumpsucker</name>
    <dbReference type="NCBI Taxonomy" id="8103"/>
    <lineage>
        <taxon>Eukaryota</taxon>
        <taxon>Metazoa</taxon>
        <taxon>Chordata</taxon>
        <taxon>Craniata</taxon>
        <taxon>Vertebrata</taxon>
        <taxon>Euteleostomi</taxon>
        <taxon>Actinopterygii</taxon>
        <taxon>Neopterygii</taxon>
        <taxon>Teleostei</taxon>
        <taxon>Neoteleostei</taxon>
        <taxon>Acanthomorphata</taxon>
        <taxon>Eupercaria</taxon>
        <taxon>Perciformes</taxon>
        <taxon>Cottioidei</taxon>
        <taxon>Cottales</taxon>
        <taxon>Cyclopteridae</taxon>
        <taxon>Cyclopterus</taxon>
    </lineage>
</organism>
<dbReference type="Ensembl" id="ENSCLMT00005008408.1">
    <property type="protein sequence ID" value="ENSCLMP00005007881.1"/>
    <property type="gene ID" value="ENSCLMG00005004259.1"/>
</dbReference>
<evidence type="ECO:0000259" key="8">
    <source>
        <dbReference type="PROSITE" id="PS50923"/>
    </source>
</evidence>
<keyword evidence="7" id="KW-0732">Signal</keyword>
<protein>
    <recommendedName>
        <fullName evidence="8">Sushi domain-containing protein</fullName>
    </recommendedName>
</protein>
<feature type="domain" description="Sushi" evidence="8">
    <location>
        <begin position="68"/>
        <end position="125"/>
    </location>
</feature>
<dbReference type="AlphaFoldDB" id="A0A8C2WS41"/>
<keyword evidence="2" id="KW-0677">Repeat</keyword>
<evidence type="ECO:0000256" key="3">
    <source>
        <dbReference type="ARBA" id="ARBA00023136"/>
    </source>
</evidence>
<reference evidence="9" key="1">
    <citation type="submission" date="2025-08" db="UniProtKB">
        <authorList>
            <consortium name="Ensembl"/>
        </authorList>
    </citation>
    <scope>IDENTIFICATION</scope>
</reference>
<dbReference type="Proteomes" id="UP000694565">
    <property type="component" value="Unplaced"/>
</dbReference>
<sequence>SLLNVTLSCFSLYCIPLSHFFSTAGHCDSPDPIVNGHISGDGSSYRDTVVYQCMLGYRLIGTSVRISITCGHPGNPGNGRTNGSEFNLNDVVNFTCNKGYILSGNARAQCRLNGQWSSPLPVCKVSPGICGDPGMPPHGARLESEKFKTKSLLRFSCEAGYRLIGSAERTCLHNGNWSGTQPVCQVPFIFRDSEVIGQLSLCLMAGVACSLVMS</sequence>
<dbReference type="InterPro" id="IPR000436">
    <property type="entry name" value="Sushi_SCR_CCP_dom"/>
</dbReference>
<keyword evidence="6" id="KW-0768">Sushi</keyword>